<protein>
    <recommendedName>
        <fullName evidence="5">Integral membrane protein</fullName>
    </recommendedName>
</protein>
<feature type="region of interest" description="Disordered" evidence="1">
    <location>
        <begin position="134"/>
        <end position="165"/>
    </location>
</feature>
<evidence type="ECO:0000313" key="4">
    <source>
        <dbReference type="Proteomes" id="UP001166784"/>
    </source>
</evidence>
<name>A0ABS9T139_9ACTN</name>
<dbReference type="EMBL" id="JAKWJU010000002">
    <property type="protein sequence ID" value="MCH6162245.1"/>
    <property type="molecule type" value="Genomic_DNA"/>
</dbReference>
<feature type="transmembrane region" description="Helical" evidence="2">
    <location>
        <begin position="83"/>
        <end position="101"/>
    </location>
</feature>
<feature type="compositionally biased region" description="Low complexity" evidence="1">
    <location>
        <begin position="141"/>
        <end position="156"/>
    </location>
</feature>
<sequence length="165" mass="16601">MGLRRSVAAAAALILVIEAVGIVLLNIFLGMVVDEQQMSMAGLEPRSMSLSAVVAGALFGAYLLLCALVLARTAIRDKAPAGLLRIVLISAAVVHGLLGAASVGLVGWVAFLFMMVVLGLIVWSLLSYSVEEGVAEGGSGTAPADSAPSGPSDAPGGPHPEPSAP</sequence>
<dbReference type="RefSeq" id="WP_241061098.1">
    <property type="nucleotide sequence ID" value="NZ_JAKWJU010000002.1"/>
</dbReference>
<feature type="transmembrane region" description="Helical" evidence="2">
    <location>
        <begin position="7"/>
        <end position="29"/>
    </location>
</feature>
<evidence type="ECO:0000313" key="3">
    <source>
        <dbReference type="EMBL" id="MCH6162245.1"/>
    </source>
</evidence>
<accession>A0ABS9T139</accession>
<dbReference type="Proteomes" id="UP001166784">
    <property type="component" value="Unassembled WGS sequence"/>
</dbReference>
<proteinExistence type="predicted"/>
<feature type="transmembrane region" description="Helical" evidence="2">
    <location>
        <begin position="49"/>
        <end position="71"/>
    </location>
</feature>
<keyword evidence="2" id="KW-1133">Transmembrane helix</keyword>
<comment type="caution">
    <text evidence="3">The sequence shown here is derived from an EMBL/GenBank/DDBJ whole genome shotgun (WGS) entry which is preliminary data.</text>
</comment>
<reference evidence="3" key="2">
    <citation type="journal article" date="2023" name="Int. J. Syst. Evol. Microbiol.">
        <title>Streptomyces marispadix sp. nov., isolated from marine beach sediment of the Northern Coast of Portugal.</title>
        <authorList>
            <person name="dos Santos J.D.N."/>
            <person name="Vitorino I.R."/>
            <person name="Kallscheuer N."/>
            <person name="Srivastava A."/>
            <person name="Krautwurst S."/>
            <person name="Marz M."/>
            <person name="Jogler C."/>
            <person name="Lobo Da Cunha A."/>
            <person name="Catita J."/>
            <person name="Goncalves H."/>
            <person name="Gonzalez I."/>
            <person name="Reyes F."/>
            <person name="Lage O.M."/>
        </authorList>
    </citation>
    <scope>NUCLEOTIDE SEQUENCE</scope>
    <source>
        <strain evidence="3">M600PL45_2</strain>
    </source>
</reference>
<evidence type="ECO:0008006" key="5">
    <source>
        <dbReference type="Google" id="ProtNLM"/>
    </source>
</evidence>
<reference evidence="3" key="1">
    <citation type="submission" date="2022-03" db="EMBL/GenBank/DDBJ databases">
        <authorList>
            <person name="Santos J.D.N."/>
            <person name="Kallscheuer N."/>
            <person name="Jogler C."/>
            <person name="Lage O.M."/>
        </authorList>
    </citation>
    <scope>NUCLEOTIDE SEQUENCE</scope>
    <source>
        <strain evidence="3">M600PL45_2</strain>
    </source>
</reference>
<feature type="transmembrane region" description="Helical" evidence="2">
    <location>
        <begin position="107"/>
        <end position="126"/>
    </location>
</feature>
<evidence type="ECO:0000256" key="1">
    <source>
        <dbReference type="SAM" id="MobiDB-lite"/>
    </source>
</evidence>
<organism evidence="3 4">
    <name type="scientific">Streptomyces marispadix</name>
    <dbReference type="NCBI Taxonomy" id="2922868"/>
    <lineage>
        <taxon>Bacteria</taxon>
        <taxon>Bacillati</taxon>
        <taxon>Actinomycetota</taxon>
        <taxon>Actinomycetes</taxon>
        <taxon>Kitasatosporales</taxon>
        <taxon>Streptomycetaceae</taxon>
        <taxon>Streptomyces</taxon>
    </lineage>
</organism>
<gene>
    <name evidence="3" type="ORF">MMA15_18195</name>
</gene>
<keyword evidence="2" id="KW-0812">Transmembrane</keyword>
<keyword evidence="4" id="KW-1185">Reference proteome</keyword>
<evidence type="ECO:0000256" key="2">
    <source>
        <dbReference type="SAM" id="Phobius"/>
    </source>
</evidence>
<keyword evidence="2" id="KW-0472">Membrane</keyword>